<comment type="caution">
    <text evidence="2">The sequence shown here is derived from an EMBL/GenBank/DDBJ whole genome shotgun (WGS) entry which is preliminary data.</text>
</comment>
<keyword evidence="3" id="KW-1185">Reference proteome</keyword>
<dbReference type="InterPro" id="IPR036864">
    <property type="entry name" value="Zn2-C6_fun-type_DNA-bd_sf"/>
</dbReference>
<protein>
    <submittedName>
        <fullName evidence="2">Zn(2)-C6 fungal-type domain-containing protein</fullName>
    </submittedName>
</protein>
<dbReference type="GO" id="GO:0000981">
    <property type="term" value="F:DNA-binding transcription factor activity, RNA polymerase II-specific"/>
    <property type="evidence" value="ECO:0007669"/>
    <property type="project" value="InterPro"/>
</dbReference>
<proteinExistence type="predicted"/>
<organism evidence="2 3">
    <name type="scientific">Mycena chlorophos</name>
    <name type="common">Agaric fungus</name>
    <name type="synonym">Agaricus chlorophos</name>
    <dbReference type="NCBI Taxonomy" id="658473"/>
    <lineage>
        <taxon>Eukaryota</taxon>
        <taxon>Fungi</taxon>
        <taxon>Dikarya</taxon>
        <taxon>Basidiomycota</taxon>
        <taxon>Agaricomycotina</taxon>
        <taxon>Agaricomycetes</taxon>
        <taxon>Agaricomycetidae</taxon>
        <taxon>Agaricales</taxon>
        <taxon>Marasmiineae</taxon>
        <taxon>Mycenaceae</taxon>
        <taxon>Mycena</taxon>
    </lineage>
</organism>
<evidence type="ECO:0000259" key="1">
    <source>
        <dbReference type="PROSITE" id="PS50048"/>
    </source>
</evidence>
<dbReference type="OrthoDB" id="3046261at2759"/>
<dbReference type="GO" id="GO:0008270">
    <property type="term" value="F:zinc ion binding"/>
    <property type="evidence" value="ECO:0007669"/>
    <property type="project" value="InterPro"/>
</dbReference>
<gene>
    <name evidence="2" type="ORF">HMN09_00244300</name>
</gene>
<dbReference type="PROSITE" id="PS00463">
    <property type="entry name" value="ZN2_CY6_FUNGAL_1"/>
    <property type="match status" value="1"/>
</dbReference>
<dbReference type="SUPFAM" id="SSF57701">
    <property type="entry name" value="Zn2/Cys6 DNA-binding domain"/>
    <property type="match status" value="1"/>
</dbReference>
<dbReference type="AlphaFoldDB" id="A0A8H6TK84"/>
<dbReference type="InterPro" id="IPR001138">
    <property type="entry name" value="Zn2Cys6_DnaBD"/>
</dbReference>
<dbReference type="CDD" id="cd00067">
    <property type="entry name" value="GAL4"/>
    <property type="match status" value="1"/>
</dbReference>
<accession>A0A8H6TK84</accession>
<evidence type="ECO:0000313" key="2">
    <source>
        <dbReference type="EMBL" id="KAF7319080.1"/>
    </source>
</evidence>
<reference evidence="2" key="1">
    <citation type="submission" date="2020-05" db="EMBL/GenBank/DDBJ databases">
        <title>Mycena genomes resolve the evolution of fungal bioluminescence.</title>
        <authorList>
            <person name="Tsai I.J."/>
        </authorList>
    </citation>
    <scope>NUCLEOTIDE SEQUENCE</scope>
    <source>
        <strain evidence="2">110903Hualien_Pintung</strain>
    </source>
</reference>
<dbReference type="Proteomes" id="UP000613580">
    <property type="component" value="Unassembled WGS sequence"/>
</dbReference>
<dbReference type="EMBL" id="JACAZE010000003">
    <property type="protein sequence ID" value="KAF7319080.1"/>
    <property type="molecule type" value="Genomic_DNA"/>
</dbReference>
<dbReference type="PROSITE" id="PS50048">
    <property type="entry name" value="ZN2_CY6_FUNGAL_2"/>
    <property type="match status" value="1"/>
</dbReference>
<dbReference type="Gene3D" id="4.10.240.10">
    <property type="entry name" value="Zn(2)-C6 fungal-type DNA-binding domain"/>
    <property type="match status" value="1"/>
</dbReference>
<feature type="domain" description="Zn(2)-C6 fungal-type" evidence="1">
    <location>
        <begin position="13"/>
        <end position="45"/>
    </location>
</feature>
<name>A0A8H6TK84_MYCCL</name>
<evidence type="ECO:0000313" key="3">
    <source>
        <dbReference type="Proteomes" id="UP000613580"/>
    </source>
</evidence>
<sequence length="978" mass="108700">MSSSKPTERHGPACDSCKAKRVRCFKVEEGQPCPRCVEKQLVCKTTYIPRGRPRKVPSPKPSGTQNLNNAMIHAPARNQLDTRASLGLLANPDTVKHLYFCFAHQPLRRHPLFTRVKAEFEKVLSAASWRLDLLHPQAFTLAHCFCAVAAAISFHPDIIGPEDCPTSLTDPTYFYLGADLRKFGLRRAEACRMLYQRALYVAGDARVQSQASEFNALSCFLLDSLEGDIETNTRPWAASYMSHARALMASWPDGKFDRAVWTGFFFSEVSRALLNRGPVLVQVLLLVVAVSDQPLRTFADQLLAAEGDPPSLESFLEKAHKEAAAPSPKPRLKMCLELVEPFMFHATRMGREFFETVSGDFARRRPVSELAVRKLLDELTTMQALMSYCFTGVDFPDETSLQEDASRPETSPGIRGCAFGMSIMFTGLIIVVHDELKLRSREAIRELPSSVSSNHAPWSSSRLALLQSQARSLALSALPDIIRAVKLQMFPLYGLVVMWTQIMRWAEFCADEADLNGGIDGISGVENVNLIEVFERMLYALKGIGYSSASPRLDTLIERLEAHVMVYRRHHKLEPATNAVPLSSPPASTAKMDLDPSLFVQPIEPELAFLLDGFWMSGTGSSTDRYGLDTCSRRHIEHSYIGDRTLADQLLVSQGTPPPLESFLDRAHKEAASEPSLKHRVQLCFELVTPFVFHGTRRGREFFENVSGHFARHQPLSESAIHKALDDLGTMQALLSYCFSEIDFPDTTLHPDSKDEAARPTNAQQLGMAPRVRIVAYGMSVVFTGFVLVLYTELEHRASEAREDVPPSGQHVPWAQSRLALLRAQVTSLALSSLPDVLRVLKLQPFPLYGLAVMWTQIMRWGALCADAADLQGGIAGMSGIENVNLVEVFERLMYALKGIGYSSASPHLDKIIQRLETHISAYRQHHNSPAHTTVFPSSTSESTPEVDFDLALLAQPMPDMAFLLHGSWMTGNGQMAM</sequence>